<name>A0A975GE13_9BACT</name>
<dbReference type="KEGG" id="saqt:GJV85_12590"/>
<protein>
    <recommendedName>
        <fullName evidence="6">Translocation and assembly module TamB C-terminal domain-containing protein</fullName>
    </recommendedName>
</protein>
<dbReference type="GO" id="GO:0005886">
    <property type="term" value="C:plasma membrane"/>
    <property type="evidence" value="ECO:0007669"/>
    <property type="project" value="InterPro"/>
</dbReference>
<evidence type="ECO:0000313" key="7">
    <source>
        <dbReference type="EMBL" id="QSZ42909.1"/>
    </source>
</evidence>
<organism evidence="7 8">
    <name type="scientific">Sulfurimonas aquatica</name>
    <dbReference type="NCBI Taxonomy" id="2672570"/>
    <lineage>
        <taxon>Bacteria</taxon>
        <taxon>Pseudomonadati</taxon>
        <taxon>Campylobacterota</taxon>
        <taxon>Epsilonproteobacteria</taxon>
        <taxon>Campylobacterales</taxon>
        <taxon>Sulfurimonadaceae</taxon>
        <taxon>Sulfurimonas</taxon>
    </lineage>
</organism>
<dbReference type="Proteomes" id="UP000671852">
    <property type="component" value="Chromosome"/>
</dbReference>
<feature type="domain" description="Translocation and assembly module TamB C-terminal" evidence="6">
    <location>
        <begin position="628"/>
        <end position="920"/>
    </location>
</feature>
<accession>A0A975GE13</accession>
<dbReference type="AlphaFoldDB" id="A0A975GE13"/>
<dbReference type="EMBL" id="CP046072">
    <property type="protein sequence ID" value="QSZ42909.1"/>
    <property type="molecule type" value="Genomic_DNA"/>
</dbReference>
<keyword evidence="3 5" id="KW-1133">Transmembrane helix</keyword>
<keyword evidence="4 5" id="KW-0472">Membrane</keyword>
<dbReference type="GO" id="GO:0097347">
    <property type="term" value="C:TAM protein secretion complex"/>
    <property type="evidence" value="ECO:0007669"/>
    <property type="project" value="TreeGrafter"/>
</dbReference>
<sequence length="921" mass="104288">MISYLYLLYRNIILFFITIFILLGVLLINKEVVPYLAQKYAGEYGLKYSKVEGTLFFGITVKELEYKDFLKAKSLTVRYDFFSLLALSPKISKITSDSLYLNADKLPTSDSNESGVSTPAFSIKTLLLKNVQIMYNKELYGFDVNATKIEYEESLSVKKMALDFRSSYGDVLLNGYINSNTLYSDSVISVNSSISKKYLSFLQTPPKRLNCMLEADTKGAKLSTKLKSLKLKEREELELKEIALELNYSFKEQKLNGDFRYKLYYERFILQAKQKLLLGLNGNFNSTINAEVKETPFVLPFKEINARASGSPKKIAVSLDANKLRYKFTSDDYKKFFIEGEAKDFELSFVKELPELLQKDVISFKNSAMLQLSPLSLSAKLEVDSLYYVLATNATWQDGNISAFYTLNPKRENALFEGYPLEKFSPLKGNYIANGVDERVKIKANLLEMKLLKKGESITGDGKLASNRFTLATRIDKEKPMALSLDMKVTSLKNMLIAFEMSDTSLSDISDIMLDINSSVVLSEPFIVKSSLYVPSIAYKADMQTTHLLNDIRAKITFSEDILTLHSYDLKYKEHSVYSNKSSKISLKKSSEILFKEFWIFDNILLAGSYKTKKKSGDFTLKGDKVHYKDKEFDVTLKMDLSASFDANATKVAGGVTLLDGNISYMPKSDYTINDSDIIIIQDIKKKNKGSDMLMDIKVDSTSDIRYIHENATIFFHPDLRVIKTATKDTHVEGKVFISKGELSLSDKKFLVDKSELYFDGNMPINPKLNLNLHYYTLDYIDIHIYVTHTLEEPVFIFSSNPALSQNDIMSYILFGESANSMFNSSGDTSKTSLLLGTGMKELFNKNSTVQIDTLNILTKSDGSIGYEVGSRLSKDMRIVYKNDTVSSVILQYNLGKSTRVDVDVRQTGQGVSLIYLKDFQ</sequence>
<reference evidence="7" key="1">
    <citation type="submission" date="2019-11" db="EMBL/GenBank/DDBJ databases">
        <authorList>
            <person name="Kojima H."/>
        </authorList>
    </citation>
    <scope>NUCLEOTIDE SEQUENCE</scope>
    <source>
        <strain evidence="7">H1576</strain>
    </source>
</reference>
<evidence type="ECO:0000256" key="5">
    <source>
        <dbReference type="SAM" id="Phobius"/>
    </source>
</evidence>
<evidence type="ECO:0000256" key="4">
    <source>
        <dbReference type="ARBA" id="ARBA00023136"/>
    </source>
</evidence>
<evidence type="ECO:0000313" key="8">
    <source>
        <dbReference type="Proteomes" id="UP000671852"/>
    </source>
</evidence>
<comment type="subcellular location">
    <subcellularLocation>
        <location evidence="1">Membrane</location>
        <topology evidence="1">Single-pass membrane protein</topology>
    </subcellularLocation>
</comment>
<proteinExistence type="predicted"/>
<dbReference type="Pfam" id="PF04357">
    <property type="entry name" value="TamB"/>
    <property type="match status" value="1"/>
</dbReference>
<dbReference type="PANTHER" id="PTHR36985:SF1">
    <property type="entry name" value="TRANSLOCATION AND ASSEMBLY MODULE SUBUNIT TAMB"/>
    <property type="match status" value="1"/>
</dbReference>
<keyword evidence="2 5" id="KW-0812">Transmembrane</keyword>
<evidence type="ECO:0000259" key="6">
    <source>
        <dbReference type="Pfam" id="PF04357"/>
    </source>
</evidence>
<evidence type="ECO:0000256" key="2">
    <source>
        <dbReference type="ARBA" id="ARBA00022692"/>
    </source>
</evidence>
<dbReference type="PANTHER" id="PTHR36985">
    <property type="entry name" value="TRANSLOCATION AND ASSEMBLY MODULE SUBUNIT TAMB"/>
    <property type="match status" value="1"/>
</dbReference>
<dbReference type="RefSeq" id="WP_207561721.1">
    <property type="nucleotide sequence ID" value="NZ_CP046072.1"/>
</dbReference>
<evidence type="ECO:0000256" key="3">
    <source>
        <dbReference type="ARBA" id="ARBA00022989"/>
    </source>
</evidence>
<dbReference type="GO" id="GO:0009306">
    <property type="term" value="P:protein secretion"/>
    <property type="evidence" value="ECO:0007669"/>
    <property type="project" value="InterPro"/>
</dbReference>
<keyword evidence="8" id="KW-1185">Reference proteome</keyword>
<gene>
    <name evidence="7" type="ORF">GJV85_12590</name>
</gene>
<evidence type="ECO:0000256" key="1">
    <source>
        <dbReference type="ARBA" id="ARBA00004167"/>
    </source>
</evidence>
<dbReference type="InterPro" id="IPR007452">
    <property type="entry name" value="TamB_C"/>
</dbReference>
<feature type="transmembrane region" description="Helical" evidence="5">
    <location>
        <begin position="7"/>
        <end position="28"/>
    </location>
</feature>
<reference evidence="7" key="2">
    <citation type="submission" date="2021-04" db="EMBL/GenBank/DDBJ databases">
        <title>Isolation and characterization of a novel species of the genus Sulfurimonas.</title>
        <authorList>
            <person name="Fukui M."/>
        </authorList>
    </citation>
    <scope>NUCLEOTIDE SEQUENCE</scope>
    <source>
        <strain evidence="7">H1576</strain>
    </source>
</reference>